<proteinExistence type="predicted"/>
<dbReference type="RefSeq" id="XP_007715862.1">
    <property type="nucleotide sequence ID" value="XM_007717672.1"/>
</dbReference>
<dbReference type="AlphaFoldDB" id="W6YF39"/>
<sequence length="68" mass="7782">HSAEPGEDWGEARLDHNSALGNVQTTSFGDQHAQCTWLATPRIFRQVHVRHSSHHVCTVQLDGLRYRY</sequence>
<dbReference type="GeneID" id="19143217"/>
<protein>
    <submittedName>
        <fullName evidence="1">Uncharacterized protein</fullName>
    </submittedName>
</protein>
<dbReference type="Proteomes" id="UP000053841">
    <property type="component" value="Unassembled WGS sequence"/>
</dbReference>
<accession>W6YF39</accession>
<name>W6YF39_COCC2</name>
<organism evidence="1 2">
    <name type="scientific">Cochliobolus carbonum (strain 26-R-13)</name>
    <name type="common">Maize leaf spot fungus</name>
    <name type="synonym">Bipolaris zeicola</name>
    <dbReference type="NCBI Taxonomy" id="930089"/>
    <lineage>
        <taxon>Eukaryota</taxon>
        <taxon>Fungi</taxon>
        <taxon>Dikarya</taxon>
        <taxon>Ascomycota</taxon>
        <taxon>Pezizomycotina</taxon>
        <taxon>Dothideomycetes</taxon>
        <taxon>Pleosporomycetidae</taxon>
        <taxon>Pleosporales</taxon>
        <taxon>Pleosporineae</taxon>
        <taxon>Pleosporaceae</taxon>
        <taxon>Bipolaris</taxon>
    </lineage>
</organism>
<reference evidence="1 2" key="1">
    <citation type="journal article" date="2013" name="PLoS Genet.">
        <title>Comparative genome structure, secondary metabolite, and effector coding capacity across Cochliobolus pathogens.</title>
        <authorList>
            <person name="Condon B.J."/>
            <person name="Leng Y."/>
            <person name="Wu D."/>
            <person name="Bushley K.E."/>
            <person name="Ohm R.A."/>
            <person name="Otillar R."/>
            <person name="Martin J."/>
            <person name="Schackwitz W."/>
            <person name="Grimwood J."/>
            <person name="MohdZainudin N."/>
            <person name="Xue C."/>
            <person name="Wang R."/>
            <person name="Manning V.A."/>
            <person name="Dhillon B."/>
            <person name="Tu Z.J."/>
            <person name="Steffenson B.J."/>
            <person name="Salamov A."/>
            <person name="Sun H."/>
            <person name="Lowry S."/>
            <person name="LaButti K."/>
            <person name="Han J."/>
            <person name="Copeland A."/>
            <person name="Lindquist E."/>
            <person name="Barry K."/>
            <person name="Schmutz J."/>
            <person name="Baker S.E."/>
            <person name="Ciuffetti L.M."/>
            <person name="Grigoriev I.V."/>
            <person name="Zhong S."/>
            <person name="Turgeon B.G."/>
        </authorList>
    </citation>
    <scope>NUCLEOTIDE SEQUENCE [LARGE SCALE GENOMIC DNA]</scope>
    <source>
        <strain evidence="1 2">26-R-13</strain>
    </source>
</reference>
<feature type="non-terminal residue" evidence="1">
    <location>
        <position position="1"/>
    </location>
</feature>
<keyword evidence="2" id="KW-1185">Reference proteome</keyword>
<dbReference type="HOGENOM" id="CLU_2819370_0_0_1"/>
<dbReference type="KEGG" id="bze:COCCADRAFT_105498"/>
<evidence type="ECO:0000313" key="1">
    <source>
        <dbReference type="EMBL" id="EUC29846.1"/>
    </source>
</evidence>
<gene>
    <name evidence="1" type="ORF">COCCADRAFT_105498</name>
</gene>
<dbReference type="EMBL" id="KI964727">
    <property type="protein sequence ID" value="EUC29846.1"/>
    <property type="molecule type" value="Genomic_DNA"/>
</dbReference>
<evidence type="ECO:0000313" key="2">
    <source>
        <dbReference type="Proteomes" id="UP000053841"/>
    </source>
</evidence>
<dbReference type="OrthoDB" id="3691005at2759"/>